<keyword evidence="4" id="KW-1185">Reference proteome</keyword>
<organism evidence="3 4">
    <name type="scientific">Riccia sorocarpa</name>
    <dbReference type="NCBI Taxonomy" id="122646"/>
    <lineage>
        <taxon>Eukaryota</taxon>
        <taxon>Viridiplantae</taxon>
        <taxon>Streptophyta</taxon>
        <taxon>Embryophyta</taxon>
        <taxon>Marchantiophyta</taxon>
        <taxon>Marchantiopsida</taxon>
        <taxon>Marchantiidae</taxon>
        <taxon>Marchantiales</taxon>
        <taxon>Ricciaceae</taxon>
        <taxon>Riccia</taxon>
    </lineage>
</organism>
<dbReference type="Proteomes" id="UP001633002">
    <property type="component" value="Unassembled WGS sequence"/>
</dbReference>
<dbReference type="EMBL" id="JBJQOH010000007">
    <property type="protein sequence ID" value="KAL3679073.1"/>
    <property type="molecule type" value="Genomic_DNA"/>
</dbReference>
<dbReference type="PANTHER" id="PTHR33116:SF78">
    <property type="entry name" value="OS12G0587133 PROTEIN"/>
    <property type="match status" value="1"/>
</dbReference>
<dbReference type="AlphaFoldDB" id="A0ABD3GJE0"/>
<name>A0ABD3GJE0_9MARC</name>
<evidence type="ECO:0000313" key="4">
    <source>
        <dbReference type="Proteomes" id="UP001633002"/>
    </source>
</evidence>
<accession>A0ABD3GJE0</accession>
<feature type="compositionally biased region" description="Basic and acidic residues" evidence="1">
    <location>
        <begin position="460"/>
        <end position="477"/>
    </location>
</feature>
<evidence type="ECO:0000313" key="3">
    <source>
        <dbReference type="EMBL" id="KAL3679073.1"/>
    </source>
</evidence>
<evidence type="ECO:0000256" key="1">
    <source>
        <dbReference type="SAM" id="MobiDB-lite"/>
    </source>
</evidence>
<feature type="domain" description="Reverse transcriptase zinc-binding" evidence="2">
    <location>
        <begin position="293"/>
        <end position="370"/>
    </location>
</feature>
<feature type="region of interest" description="Disordered" evidence="1">
    <location>
        <begin position="455"/>
        <end position="483"/>
    </location>
</feature>
<comment type="caution">
    <text evidence="3">The sequence shown here is derived from an EMBL/GenBank/DDBJ whole genome shotgun (WGS) entry which is preliminary data.</text>
</comment>
<sequence length="522" mass="59629">MVLKHALAVMPNYYLMTLGLTANGYAKLDRICWKFLWGKTREGQDRKPLISWDRICCTKEEGGLGLTSFQDQSLVLKMRLVTRILEGDTADWAEVARIMLEEDFTKKRVNTGKIRSAGEILLLEPVNSKTLPRTLGHMLKGWHKGRKKLTLNSSRQPRSAGTPIEIVTRIRELYSTGPKGSWTQIRRRLRTMGVERLCDLQGRTLERLRAADRAGTLPDAPHRIEGPNSIGIHFMEQWAEESSEHGAVITDRSIWSWPGENRERELTWSLNIKEWKTILIPPYNIRQKGNASWGVSWDTQKWTSMWKGVWQTSLFPRDKIWWWRILNKGLFTMERAYSMVVAEASCKVCGRATENTDHLFLRCDILTATWRSLKTLYYTTTGKELRDTSLPQLTIDLAVPTNLAAAILFVVYSRFTWKSRCKATYEGHYSITYVSNMGPRATGHEAAELIAALEEGELQSTDREDAREGHRPRERTRQQAAGSAADIVVNSPNDEELSTWVDARTELAVLGFTERDLEEGIG</sequence>
<proteinExistence type="predicted"/>
<protein>
    <recommendedName>
        <fullName evidence="2">Reverse transcriptase zinc-binding domain-containing protein</fullName>
    </recommendedName>
</protein>
<reference evidence="3 4" key="1">
    <citation type="submission" date="2024-09" db="EMBL/GenBank/DDBJ databases">
        <title>Chromosome-scale assembly of Riccia sorocarpa.</title>
        <authorList>
            <person name="Paukszto L."/>
        </authorList>
    </citation>
    <scope>NUCLEOTIDE SEQUENCE [LARGE SCALE GENOMIC DNA]</scope>
    <source>
        <strain evidence="3">LP-2024</strain>
        <tissue evidence="3">Aerial parts of the thallus</tissue>
    </source>
</reference>
<dbReference type="InterPro" id="IPR026960">
    <property type="entry name" value="RVT-Znf"/>
</dbReference>
<gene>
    <name evidence="3" type="ORF">R1sor_022029</name>
</gene>
<dbReference type="Pfam" id="PF13966">
    <property type="entry name" value="zf-RVT"/>
    <property type="match status" value="1"/>
</dbReference>
<dbReference type="PANTHER" id="PTHR33116">
    <property type="entry name" value="REVERSE TRANSCRIPTASE ZINC-BINDING DOMAIN-CONTAINING PROTEIN-RELATED-RELATED"/>
    <property type="match status" value="1"/>
</dbReference>
<evidence type="ECO:0000259" key="2">
    <source>
        <dbReference type="Pfam" id="PF13966"/>
    </source>
</evidence>